<evidence type="ECO:0000313" key="1">
    <source>
        <dbReference type="EMBL" id="MBJ6724451.1"/>
    </source>
</evidence>
<accession>A0A8J7J6K3</accession>
<protein>
    <submittedName>
        <fullName evidence="1">Uncharacterized protein</fullName>
    </submittedName>
</protein>
<name>A0A8J7J6K3_9BACT</name>
<dbReference type="AlphaFoldDB" id="A0A8J7J6K3"/>
<dbReference type="Proteomes" id="UP000636888">
    <property type="component" value="Unassembled WGS sequence"/>
</dbReference>
<proteinExistence type="predicted"/>
<comment type="caution">
    <text evidence="1">The sequence shown here is derived from an EMBL/GenBank/DDBJ whole genome shotgun (WGS) entry which is preliminary data.</text>
</comment>
<gene>
    <name evidence="1" type="ORF">JFN93_07015</name>
</gene>
<reference evidence="1" key="1">
    <citation type="submission" date="2020-12" db="EMBL/GenBank/DDBJ databases">
        <title>Geomonas sp. Red875, isolated from river sediment.</title>
        <authorList>
            <person name="Xu Z."/>
            <person name="Zhang Z."/>
            <person name="Masuda Y."/>
            <person name="Itoh H."/>
            <person name="Senoo K."/>
        </authorList>
    </citation>
    <scope>NUCLEOTIDE SEQUENCE</scope>
    <source>
        <strain evidence="1">Red875</strain>
    </source>
</reference>
<keyword evidence="2" id="KW-1185">Reference proteome</keyword>
<evidence type="ECO:0000313" key="2">
    <source>
        <dbReference type="Proteomes" id="UP000636888"/>
    </source>
</evidence>
<dbReference type="RefSeq" id="WP_199383301.1">
    <property type="nucleotide sequence ID" value="NZ_JAEMHM010000005.1"/>
</dbReference>
<sequence>MIVIVDPKRPTGAGESLSGAKAFFINPAVAENWPAIERHPDFQELAPAEKEDVKLKLPVSVQRYKAIWFTRFY</sequence>
<dbReference type="EMBL" id="JAEMHM010000005">
    <property type="protein sequence ID" value="MBJ6724451.1"/>
    <property type="molecule type" value="Genomic_DNA"/>
</dbReference>
<organism evidence="1 2">
    <name type="scientific">Geomesophilobacter sediminis</name>
    <dbReference type="NCBI Taxonomy" id="2798584"/>
    <lineage>
        <taxon>Bacteria</taxon>
        <taxon>Pseudomonadati</taxon>
        <taxon>Thermodesulfobacteriota</taxon>
        <taxon>Desulfuromonadia</taxon>
        <taxon>Geobacterales</taxon>
        <taxon>Geobacteraceae</taxon>
        <taxon>Geomesophilobacter</taxon>
    </lineage>
</organism>